<protein>
    <submittedName>
        <fullName evidence="2">Uncharacterized protein</fullName>
    </submittedName>
</protein>
<feature type="compositionally biased region" description="Acidic residues" evidence="1">
    <location>
        <begin position="856"/>
        <end position="866"/>
    </location>
</feature>
<dbReference type="PANTHER" id="PTHR31912:SF34">
    <property type="entry name" value="NOTOCHORD-RELATED PROTEIN"/>
    <property type="match status" value="1"/>
</dbReference>
<proteinExistence type="predicted"/>
<sequence>MQMEDDVEAWAREAADMKAAEDHDVEAMGRDRSDMLQALGGDAFPFKNRETFLALALKLSPKHAISNTVLALALDFSGQLNANRVPSMNACVASMAAARAEVGMSMNRHQSVDGKIFWSSTIQQKLTFDFSNPSIRPKLQVLPRQDEEFAEFWDGSALSAQRDIRRTPPMWLRADQAQIFTDETVRLRDKRLVRPLNFFRAAAASEGVLSEGRLVYARDDSLPLELLDSVLTFDPVDIDVNFSDALRQRRIVDRDGKELPSVNPLRTMAKGRLIFQVPVILFVDETSGTTTKRWNEHVAVYMSNAGLERKDMDSQGNIKLLSVSTNVGAEDLLSLGEVKTAKQVIASLKSQLSLAEKKGVTSRLVEKQRATGIKDAITNRYCEQLIKSFKALRKAVRVEAVKAVKREKDEILSKRWHHCLLSLHDKHGFDVCEGTPVDLLHTYQLGLVKYVWTQMLFKATEAQKIEIGARLSAAPLSGIADFKALRGPWLVSNSGGLAGKDLKYIAQVAANAFYPMMQDGTMDLGMWAAWSAVGILGRLLFIENVARKDLETYKDNLLSAIMAFYSSAAASFPSQVAAKPKYHIMLHMIENIDQFGPPKGFSAERYEAFNAVIRKASICSNRSAPSKDILQRVQDQELIRHVVSAGCWMKGGEVRKPSPLLHQLPSDALKAEFSILDPPSISSQTSVKFLLSAQGDRIGVGAFATINHDVSSEKRSIVRMDELRRLEDGTMMTTVTHMNCDVDASGLEPIVLKVGRQQSGTFVGSMFDRLLNVSHDCHHHGCKVDIAGAAVRMEREVVTQSKSALVHNVQDPHQQYLLNHCLFRSALSLASFYPPLAEAPSTGEIARFATDMEVDEDDDEDDDVFSLDDGFSSDSTESDKQGLA</sequence>
<evidence type="ECO:0000256" key="1">
    <source>
        <dbReference type="SAM" id="MobiDB-lite"/>
    </source>
</evidence>
<name>A0A8X7MNI7_9BASI</name>
<reference evidence="2" key="2">
    <citation type="journal article" date="2019" name="IMA Fungus">
        <title>Genome sequencing and comparison of five Tilletia species to identify candidate genes for the detection of regulated species infecting wheat.</title>
        <authorList>
            <person name="Nguyen H.D.T."/>
            <person name="Sultana T."/>
            <person name="Kesanakurti P."/>
            <person name="Hambleton S."/>
        </authorList>
    </citation>
    <scope>NUCLEOTIDE SEQUENCE</scope>
    <source>
        <strain evidence="2">DAOMC 236426</strain>
    </source>
</reference>
<dbReference type="PANTHER" id="PTHR31912">
    <property type="entry name" value="IP13529P"/>
    <property type="match status" value="1"/>
</dbReference>
<accession>A0A8X7MNI7</accession>
<reference evidence="2" key="1">
    <citation type="submission" date="2016-04" db="EMBL/GenBank/DDBJ databases">
        <authorList>
            <person name="Nguyen H.D."/>
            <person name="Samba Siva P."/>
            <person name="Cullis J."/>
            <person name="Levesque C.A."/>
            <person name="Hambleton S."/>
        </authorList>
    </citation>
    <scope>NUCLEOTIDE SEQUENCE</scope>
    <source>
        <strain evidence="2">DAOMC 236426</strain>
    </source>
</reference>
<organism evidence="2 3">
    <name type="scientific">Tilletia controversa</name>
    <name type="common">dwarf bunt fungus</name>
    <dbReference type="NCBI Taxonomy" id="13291"/>
    <lineage>
        <taxon>Eukaryota</taxon>
        <taxon>Fungi</taxon>
        <taxon>Dikarya</taxon>
        <taxon>Basidiomycota</taxon>
        <taxon>Ustilaginomycotina</taxon>
        <taxon>Exobasidiomycetes</taxon>
        <taxon>Tilletiales</taxon>
        <taxon>Tilletiaceae</taxon>
        <taxon>Tilletia</taxon>
    </lineage>
</organism>
<dbReference type="AlphaFoldDB" id="A0A8X7MNI7"/>
<keyword evidence="3" id="KW-1185">Reference proteome</keyword>
<comment type="caution">
    <text evidence="2">The sequence shown here is derived from an EMBL/GenBank/DDBJ whole genome shotgun (WGS) entry which is preliminary data.</text>
</comment>
<evidence type="ECO:0000313" key="3">
    <source>
        <dbReference type="Proteomes" id="UP000077684"/>
    </source>
</evidence>
<dbReference type="EMBL" id="LWDE02000974">
    <property type="protein sequence ID" value="KAE8243066.1"/>
    <property type="molecule type" value="Genomic_DNA"/>
</dbReference>
<evidence type="ECO:0000313" key="2">
    <source>
        <dbReference type="EMBL" id="KAE8243066.1"/>
    </source>
</evidence>
<dbReference type="Proteomes" id="UP000077684">
    <property type="component" value="Unassembled WGS sequence"/>
</dbReference>
<gene>
    <name evidence="2" type="ORF">A4X06_0g6574</name>
</gene>
<feature type="region of interest" description="Disordered" evidence="1">
    <location>
        <begin position="856"/>
        <end position="884"/>
    </location>
</feature>